<comment type="similarity">
    <text evidence="1">Belongs to the peptidase C14B family.</text>
</comment>
<gene>
    <name evidence="4" type="ORF">MVEN_02236200</name>
</gene>
<evidence type="ECO:0000256" key="1">
    <source>
        <dbReference type="ARBA" id="ARBA00009005"/>
    </source>
</evidence>
<accession>A0A8H7CH56</accession>
<dbReference type="Proteomes" id="UP000620124">
    <property type="component" value="Unassembled WGS sequence"/>
</dbReference>
<dbReference type="EMBL" id="JACAZI010000024">
    <property type="protein sequence ID" value="KAF7335802.1"/>
    <property type="molecule type" value="Genomic_DNA"/>
</dbReference>
<proteinExistence type="inferred from homology"/>
<feature type="compositionally biased region" description="Polar residues" evidence="2">
    <location>
        <begin position="685"/>
        <end position="719"/>
    </location>
</feature>
<feature type="domain" description="Peptidase C14 caspase" evidence="3">
    <location>
        <begin position="31"/>
        <end position="149"/>
    </location>
</feature>
<feature type="region of interest" description="Disordered" evidence="2">
    <location>
        <begin position="500"/>
        <end position="534"/>
    </location>
</feature>
<evidence type="ECO:0000256" key="2">
    <source>
        <dbReference type="SAM" id="MobiDB-lite"/>
    </source>
</evidence>
<feature type="compositionally biased region" description="Low complexity" evidence="2">
    <location>
        <begin position="354"/>
        <end position="365"/>
    </location>
</feature>
<feature type="region of interest" description="Disordered" evidence="2">
    <location>
        <begin position="254"/>
        <end position="393"/>
    </location>
</feature>
<feature type="compositionally biased region" description="Basic and acidic residues" evidence="2">
    <location>
        <begin position="773"/>
        <end position="783"/>
    </location>
</feature>
<dbReference type="InterPro" id="IPR011600">
    <property type="entry name" value="Pept_C14_caspase"/>
</dbReference>
<feature type="compositionally biased region" description="Basic residues" evidence="2">
    <location>
        <begin position="257"/>
        <end position="271"/>
    </location>
</feature>
<evidence type="ECO:0000313" key="4">
    <source>
        <dbReference type="EMBL" id="KAF7335802.1"/>
    </source>
</evidence>
<feature type="domain" description="Peptidase C14 caspase" evidence="3">
    <location>
        <begin position="568"/>
        <end position="648"/>
    </location>
</feature>
<dbReference type="OrthoDB" id="3223806at2759"/>
<dbReference type="InterPro" id="IPR050452">
    <property type="entry name" value="Metacaspase"/>
</dbReference>
<sequence length="783" mass="85324">MKIGRYAGLGYSRRTPVPEKAAPAKEPYIPKRKALLIGITYEGAGAEIGYSELKGPHADVAAMRTLLVSRYNYAESDIVVLLDSEDAAVPPTRANILRAIDDLVRGARKGDRFFFHYCGHTTQIENRSNSEEDGMDECLVPVDGEENKILDNVGLSPLISTFTSTSLPFPNYLFSINHPNLRPPSYRNSAATSSLPSQLARPSSPCSTRVIVRVCWISRTFAATASTSPGFPRAGGGAMIGGMLLSADTHSLYSRSANRRRRSTPRPRSRSNSHTDIRSPPLSRSNTHASAVRSPLSNAPFPFSPQQANVPTVDKLLRRAPTRKATRRATREMRELMQLLDGAPPMPIPEDDVPAASTTTTAPATQEEPGLEPTRPNTPLATSPERAEYTPPLVTTRRIYEAARTSKGRLHAWRTEVDALEVGYLEGLGEGDGEAVVVAEAEGEGVKPVSRAGTEVDMRVHGGRQKHKRKQEQEQEQEAKGRGKRTSLPLMPLRLGSFSFGTGWRGGGRGTGGQEREGGGYSGSAGTASAAGKENVVAGKRPTLTVAVPREQAARPASWLGEEGEGRACESPAPVWACTGWTCRDVAHRHDGEDQADVISLASCKDYQLSWEDSNGGSMTRELVRILERDPHPTLRSLVANVSHALHRMSVERHLETRRYKSDLRKYKRFLERQRANAAMLRPGSSGSAKGVDTQTTASRVSTLSPSTPGEVTAPVSRTSSRVGVAMVFPEDTSGALVRKPKKPQARSKSEGFVDAPIYDMDNFQDPQIASHRPLDMEQQWKM</sequence>
<protein>
    <submittedName>
        <fullName evidence="4">Mitochondrial chaperone BCS1</fullName>
    </submittedName>
</protein>
<dbReference type="Gene3D" id="3.40.50.1460">
    <property type="match status" value="1"/>
</dbReference>
<dbReference type="PANTHER" id="PTHR48104">
    <property type="entry name" value="METACASPASE-4"/>
    <property type="match status" value="1"/>
</dbReference>
<dbReference type="PANTHER" id="PTHR48104:SF30">
    <property type="entry name" value="METACASPASE-1"/>
    <property type="match status" value="1"/>
</dbReference>
<organism evidence="4 5">
    <name type="scientific">Mycena venus</name>
    <dbReference type="NCBI Taxonomy" id="2733690"/>
    <lineage>
        <taxon>Eukaryota</taxon>
        <taxon>Fungi</taxon>
        <taxon>Dikarya</taxon>
        <taxon>Basidiomycota</taxon>
        <taxon>Agaricomycotina</taxon>
        <taxon>Agaricomycetes</taxon>
        <taxon>Agaricomycetidae</taxon>
        <taxon>Agaricales</taxon>
        <taxon>Marasmiineae</taxon>
        <taxon>Mycenaceae</taxon>
        <taxon>Mycena</taxon>
    </lineage>
</organism>
<dbReference type="Gene3D" id="3.40.50.12660">
    <property type="match status" value="1"/>
</dbReference>
<evidence type="ECO:0000259" key="3">
    <source>
        <dbReference type="Pfam" id="PF00656"/>
    </source>
</evidence>
<evidence type="ECO:0000313" key="5">
    <source>
        <dbReference type="Proteomes" id="UP000620124"/>
    </source>
</evidence>
<dbReference type="GO" id="GO:0005737">
    <property type="term" value="C:cytoplasm"/>
    <property type="evidence" value="ECO:0007669"/>
    <property type="project" value="TreeGrafter"/>
</dbReference>
<name>A0A8H7CH56_9AGAR</name>
<reference evidence="4" key="1">
    <citation type="submission" date="2020-05" db="EMBL/GenBank/DDBJ databases">
        <title>Mycena genomes resolve the evolution of fungal bioluminescence.</title>
        <authorList>
            <person name="Tsai I.J."/>
        </authorList>
    </citation>
    <scope>NUCLEOTIDE SEQUENCE</scope>
    <source>
        <strain evidence="4">CCC161011</strain>
    </source>
</reference>
<feature type="region of interest" description="Disordered" evidence="2">
    <location>
        <begin position="678"/>
        <end position="719"/>
    </location>
</feature>
<comment type="caution">
    <text evidence="4">The sequence shown here is derived from an EMBL/GenBank/DDBJ whole genome shotgun (WGS) entry which is preliminary data.</text>
</comment>
<dbReference type="AlphaFoldDB" id="A0A8H7CH56"/>
<dbReference type="Pfam" id="PF00656">
    <property type="entry name" value="Peptidase_C14"/>
    <property type="match status" value="2"/>
</dbReference>
<dbReference type="GO" id="GO:0006508">
    <property type="term" value="P:proteolysis"/>
    <property type="evidence" value="ECO:0007669"/>
    <property type="project" value="InterPro"/>
</dbReference>
<feature type="compositionally biased region" description="Basic and acidic residues" evidence="2">
    <location>
        <begin position="471"/>
        <end position="481"/>
    </location>
</feature>
<feature type="region of interest" description="Disordered" evidence="2">
    <location>
        <begin position="460"/>
        <end position="488"/>
    </location>
</feature>
<feature type="compositionally biased region" description="Basic residues" evidence="2">
    <location>
        <begin position="318"/>
        <end position="328"/>
    </location>
</feature>
<feature type="compositionally biased region" description="Basic residues" evidence="2">
    <location>
        <begin position="461"/>
        <end position="470"/>
    </location>
</feature>
<feature type="compositionally biased region" description="Gly residues" evidence="2">
    <location>
        <begin position="503"/>
        <end position="523"/>
    </location>
</feature>
<feature type="region of interest" description="Disordered" evidence="2">
    <location>
        <begin position="764"/>
        <end position="783"/>
    </location>
</feature>
<keyword evidence="5" id="KW-1185">Reference proteome</keyword>
<dbReference type="GO" id="GO:0004197">
    <property type="term" value="F:cysteine-type endopeptidase activity"/>
    <property type="evidence" value="ECO:0007669"/>
    <property type="project" value="InterPro"/>
</dbReference>